<name>A0A6A4GKY2_9AGAR</name>
<dbReference type="OrthoDB" id="2142724at2759"/>
<evidence type="ECO:0000313" key="3">
    <source>
        <dbReference type="Proteomes" id="UP000799118"/>
    </source>
</evidence>
<keyword evidence="3" id="KW-1185">Reference proteome</keyword>
<accession>A0A6A4GKY2</accession>
<gene>
    <name evidence="2" type="ORF">BT96DRAFT_783354</name>
</gene>
<feature type="non-terminal residue" evidence="2">
    <location>
        <position position="64"/>
    </location>
</feature>
<dbReference type="Proteomes" id="UP000799118">
    <property type="component" value="Unassembled WGS sequence"/>
</dbReference>
<sequence length="64" mass="7528">LLPALTTNGVIYARVIEVSFTMRHFHSFIEGLLDRMDQSMKWSSYIIMDNARIHHHDSIQELIK</sequence>
<dbReference type="Pfam" id="PF13358">
    <property type="entry name" value="DDE_3"/>
    <property type="match status" value="1"/>
</dbReference>
<dbReference type="InterPro" id="IPR036397">
    <property type="entry name" value="RNaseH_sf"/>
</dbReference>
<dbReference type="GO" id="GO:0003676">
    <property type="term" value="F:nucleic acid binding"/>
    <property type="evidence" value="ECO:0007669"/>
    <property type="project" value="InterPro"/>
</dbReference>
<dbReference type="Gene3D" id="3.30.420.10">
    <property type="entry name" value="Ribonuclease H-like superfamily/Ribonuclease H"/>
    <property type="match status" value="1"/>
</dbReference>
<feature type="non-terminal residue" evidence="2">
    <location>
        <position position="1"/>
    </location>
</feature>
<dbReference type="AlphaFoldDB" id="A0A6A4GKY2"/>
<organism evidence="2 3">
    <name type="scientific">Gymnopus androsaceus JB14</name>
    <dbReference type="NCBI Taxonomy" id="1447944"/>
    <lineage>
        <taxon>Eukaryota</taxon>
        <taxon>Fungi</taxon>
        <taxon>Dikarya</taxon>
        <taxon>Basidiomycota</taxon>
        <taxon>Agaricomycotina</taxon>
        <taxon>Agaricomycetes</taxon>
        <taxon>Agaricomycetidae</taxon>
        <taxon>Agaricales</taxon>
        <taxon>Marasmiineae</taxon>
        <taxon>Omphalotaceae</taxon>
        <taxon>Gymnopus</taxon>
    </lineage>
</organism>
<evidence type="ECO:0000259" key="1">
    <source>
        <dbReference type="Pfam" id="PF13358"/>
    </source>
</evidence>
<protein>
    <recommendedName>
        <fullName evidence="1">Tc1-like transposase DDE domain-containing protein</fullName>
    </recommendedName>
</protein>
<dbReference type="InterPro" id="IPR038717">
    <property type="entry name" value="Tc1-like_DDE_dom"/>
</dbReference>
<dbReference type="EMBL" id="ML769935">
    <property type="protein sequence ID" value="KAE9385894.1"/>
    <property type="molecule type" value="Genomic_DNA"/>
</dbReference>
<evidence type="ECO:0000313" key="2">
    <source>
        <dbReference type="EMBL" id="KAE9385894.1"/>
    </source>
</evidence>
<proteinExistence type="predicted"/>
<feature type="domain" description="Tc1-like transposase DDE" evidence="1">
    <location>
        <begin position="4"/>
        <end position="64"/>
    </location>
</feature>
<reference evidence="2" key="1">
    <citation type="journal article" date="2019" name="Environ. Microbiol.">
        <title>Fungal ecological strategies reflected in gene transcription - a case study of two litter decomposers.</title>
        <authorList>
            <person name="Barbi F."/>
            <person name="Kohler A."/>
            <person name="Barry K."/>
            <person name="Baskaran P."/>
            <person name="Daum C."/>
            <person name="Fauchery L."/>
            <person name="Ihrmark K."/>
            <person name="Kuo A."/>
            <person name="LaButti K."/>
            <person name="Lipzen A."/>
            <person name="Morin E."/>
            <person name="Grigoriev I.V."/>
            <person name="Henrissat B."/>
            <person name="Lindahl B."/>
            <person name="Martin F."/>
        </authorList>
    </citation>
    <scope>NUCLEOTIDE SEQUENCE</scope>
    <source>
        <strain evidence="2">JB14</strain>
    </source>
</reference>